<organism evidence="17 18">
    <name type="scientific">Pedobacter psychrotolerans</name>
    <dbReference type="NCBI Taxonomy" id="1843235"/>
    <lineage>
        <taxon>Bacteria</taxon>
        <taxon>Pseudomonadati</taxon>
        <taxon>Bacteroidota</taxon>
        <taxon>Sphingobacteriia</taxon>
        <taxon>Sphingobacteriales</taxon>
        <taxon>Sphingobacteriaceae</taxon>
        <taxon>Pedobacter</taxon>
    </lineage>
</organism>
<dbReference type="GO" id="GO:0000287">
    <property type="term" value="F:magnesium ion binding"/>
    <property type="evidence" value="ECO:0007669"/>
    <property type="project" value="InterPro"/>
</dbReference>
<dbReference type="EC" id="1.1.1.85" evidence="14"/>
<evidence type="ECO:0000313" key="17">
    <source>
        <dbReference type="EMBL" id="TCO30663.1"/>
    </source>
</evidence>
<dbReference type="Pfam" id="PF00180">
    <property type="entry name" value="Iso_dh"/>
    <property type="match status" value="1"/>
</dbReference>
<feature type="domain" description="Isopropylmalate dehydrogenase-like" evidence="16">
    <location>
        <begin position="11"/>
        <end position="359"/>
    </location>
</feature>
<evidence type="ECO:0000256" key="13">
    <source>
        <dbReference type="ARBA" id="ARBA00023304"/>
    </source>
</evidence>
<comment type="similarity">
    <text evidence="4 14">Belongs to the isocitrate and isopropylmalate dehydrogenases family. LeuB type 1 subfamily.</text>
</comment>
<dbReference type="GO" id="GO:0005829">
    <property type="term" value="C:cytosol"/>
    <property type="evidence" value="ECO:0007669"/>
    <property type="project" value="TreeGrafter"/>
</dbReference>
<evidence type="ECO:0000256" key="8">
    <source>
        <dbReference type="ARBA" id="ARBA00022723"/>
    </source>
</evidence>
<dbReference type="PANTHER" id="PTHR42979">
    <property type="entry name" value="3-ISOPROPYLMALATE DEHYDROGENASE"/>
    <property type="match status" value="1"/>
</dbReference>
<dbReference type="SUPFAM" id="SSF53659">
    <property type="entry name" value="Isocitrate/Isopropylmalate dehydrogenase-like"/>
    <property type="match status" value="1"/>
</dbReference>
<evidence type="ECO:0000256" key="5">
    <source>
        <dbReference type="ARBA" id="ARBA00011738"/>
    </source>
</evidence>
<comment type="cofactor">
    <cofactor evidence="14 15">
        <name>Mg(2+)</name>
        <dbReference type="ChEBI" id="CHEBI:18420"/>
    </cofactor>
    <cofactor evidence="14 15">
        <name>Mn(2+)</name>
        <dbReference type="ChEBI" id="CHEBI:29035"/>
    </cofactor>
    <text evidence="14 15">Binds 1 Mg(2+) or Mn(2+) ion per subunit.</text>
</comment>
<dbReference type="UniPathway" id="UPA00048">
    <property type="reaction ID" value="UER00072"/>
</dbReference>
<keyword evidence="10 14" id="KW-0560">Oxidoreductase</keyword>
<sequence length="370" mass="41150">MMTIYHTMKKNILVIPGDGIGPEVTTWGKAALEKIAEIFGHEFLFDEALMGHAAIEVTGDPLPDETLEKARKSDAILFGAIGHAKYDNDPSLKVRPEQGLLKIRKELGLFANLRPILLFDELLQASSIKPEILRGTDILFFRELTGDVYFGEKTRSEDRNTASDLMIYHRYEIERIAHKAYQAAQQRNKRLCSVDKANVLESSRLWRETVQEIAKQYPDVETEHMFIDNAAMQLIKNPKKFDVVLTANLFGDILTDEASQIAGSMGMLASASVGESTGFFEPIHGSAHDIAGKDLANPLASILSAALMLEIGFGLKEEAKLLVDTIDEVLKEGFRTHDIADQSTNRFKVLGTAEMGKLVLKFLSQKINQS</sequence>
<dbReference type="FunFam" id="3.40.718.10:FF:000006">
    <property type="entry name" value="3-isopropylmalate dehydrogenase"/>
    <property type="match status" value="1"/>
</dbReference>
<comment type="pathway">
    <text evidence="3 14 15">Amino-acid biosynthesis; L-leucine biosynthesis; L-leucine from 3-methyl-2-oxobutanoate: step 3/4.</text>
</comment>
<dbReference type="PANTHER" id="PTHR42979:SF1">
    <property type="entry name" value="3-ISOPROPYLMALATE DEHYDROGENASE"/>
    <property type="match status" value="1"/>
</dbReference>
<comment type="caution">
    <text evidence="17">The sequence shown here is derived from an EMBL/GenBank/DDBJ whole genome shotgun (WGS) entry which is preliminary data.</text>
</comment>
<evidence type="ECO:0000256" key="15">
    <source>
        <dbReference type="RuleBase" id="RU004445"/>
    </source>
</evidence>
<dbReference type="Gene3D" id="3.40.718.10">
    <property type="entry name" value="Isopropylmalate Dehydrogenase"/>
    <property type="match status" value="1"/>
</dbReference>
<gene>
    <name evidence="14" type="primary">leuB</name>
    <name evidence="17" type="ORF">EV200_10197</name>
</gene>
<comment type="catalytic activity">
    <reaction evidence="1 14 15">
        <text>(2R,3S)-3-isopropylmalate + NAD(+) = 4-methyl-2-oxopentanoate + CO2 + NADH</text>
        <dbReference type="Rhea" id="RHEA:32271"/>
        <dbReference type="ChEBI" id="CHEBI:16526"/>
        <dbReference type="ChEBI" id="CHEBI:17865"/>
        <dbReference type="ChEBI" id="CHEBI:35121"/>
        <dbReference type="ChEBI" id="CHEBI:57540"/>
        <dbReference type="ChEBI" id="CHEBI:57945"/>
        <dbReference type="EC" id="1.1.1.85"/>
    </reaction>
</comment>
<accession>A0A4R2HLB8</accession>
<dbReference type="Proteomes" id="UP000295684">
    <property type="component" value="Unassembled WGS sequence"/>
</dbReference>
<evidence type="ECO:0000256" key="14">
    <source>
        <dbReference type="HAMAP-Rule" id="MF_01033"/>
    </source>
</evidence>
<feature type="binding site" evidence="14">
    <location>
        <position position="228"/>
    </location>
    <ligand>
        <name>substrate</name>
    </ligand>
</feature>
<evidence type="ECO:0000256" key="11">
    <source>
        <dbReference type="ARBA" id="ARBA00023027"/>
    </source>
</evidence>
<keyword evidence="13 14" id="KW-0100">Branched-chain amino acid biosynthesis</keyword>
<evidence type="ECO:0000256" key="10">
    <source>
        <dbReference type="ARBA" id="ARBA00023002"/>
    </source>
</evidence>
<dbReference type="InterPro" id="IPR019818">
    <property type="entry name" value="IsoCit/isopropylmalate_DH_CS"/>
</dbReference>
<feature type="binding site" evidence="14">
    <location>
        <position position="104"/>
    </location>
    <ligand>
        <name>substrate</name>
    </ligand>
</feature>
<comment type="caution">
    <text evidence="14">Lacks conserved residue(s) required for the propagation of feature annotation.</text>
</comment>
<evidence type="ECO:0000259" key="16">
    <source>
        <dbReference type="SMART" id="SM01329"/>
    </source>
</evidence>
<feature type="binding site" evidence="14">
    <location>
        <position position="256"/>
    </location>
    <ligand>
        <name>Mg(2+)</name>
        <dbReference type="ChEBI" id="CHEBI:18420"/>
    </ligand>
</feature>
<comment type="subcellular location">
    <subcellularLocation>
        <location evidence="14">Cytoplasm</location>
    </subcellularLocation>
</comment>
<feature type="binding site" evidence="14">
    <location>
        <position position="114"/>
    </location>
    <ligand>
        <name>substrate</name>
    </ligand>
</feature>
<dbReference type="EMBL" id="SLWO01000001">
    <property type="protein sequence ID" value="TCO30663.1"/>
    <property type="molecule type" value="Genomic_DNA"/>
</dbReference>
<evidence type="ECO:0000256" key="3">
    <source>
        <dbReference type="ARBA" id="ARBA00004762"/>
    </source>
</evidence>
<dbReference type="NCBIfam" id="TIGR00169">
    <property type="entry name" value="leuB"/>
    <property type="match status" value="1"/>
</dbReference>
<dbReference type="GO" id="GO:0003862">
    <property type="term" value="F:3-isopropylmalate dehydrogenase activity"/>
    <property type="evidence" value="ECO:0007669"/>
    <property type="project" value="UniProtKB-UniRule"/>
</dbReference>
<evidence type="ECO:0000256" key="1">
    <source>
        <dbReference type="ARBA" id="ARBA00000624"/>
    </source>
</evidence>
<evidence type="ECO:0000256" key="12">
    <source>
        <dbReference type="ARBA" id="ARBA00023211"/>
    </source>
</evidence>
<feature type="site" description="Important for catalysis" evidence="14">
    <location>
        <position position="196"/>
    </location>
</feature>
<dbReference type="SMART" id="SM01329">
    <property type="entry name" value="Iso_dh"/>
    <property type="match status" value="1"/>
</dbReference>
<dbReference type="GO" id="GO:0051287">
    <property type="term" value="F:NAD binding"/>
    <property type="evidence" value="ECO:0007669"/>
    <property type="project" value="InterPro"/>
</dbReference>
<dbReference type="HAMAP" id="MF_01033">
    <property type="entry name" value="LeuB_type1"/>
    <property type="match status" value="1"/>
</dbReference>
<evidence type="ECO:0000256" key="2">
    <source>
        <dbReference type="ARBA" id="ARBA00001936"/>
    </source>
</evidence>
<reference evidence="17 18" key="1">
    <citation type="submission" date="2019-03" db="EMBL/GenBank/DDBJ databases">
        <title>Genomic Encyclopedia of Type Strains, Phase IV (KMG-IV): sequencing the most valuable type-strain genomes for metagenomic binning, comparative biology and taxonomic classification.</title>
        <authorList>
            <person name="Goeker M."/>
        </authorList>
    </citation>
    <scope>NUCLEOTIDE SEQUENCE [LARGE SCALE GENOMIC DNA]</scope>
    <source>
        <strain evidence="17 18">DSM 103236</strain>
    </source>
</reference>
<comment type="cofactor">
    <cofactor evidence="2">
        <name>Mn(2+)</name>
        <dbReference type="ChEBI" id="CHEBI:29035"/>
    </cofactor>
</comment>
<feature type="site" description="Important for catalysis" evidence="14">
    <location>
        <position position="149"/>
    </location>
</feature>
<evidence type="ECO:0000256" key="6">
    <source>
        <dbReference type="ARBA" id="ARBA00022430"/>
    </source>
</evidence>
<evidence type="ECO:0000256" key="7">
    <source>
        <dbReference type="ARBA" id="ARBA00022605"/>
    </source>
</evidence>
<name>A0A4R2HLB8_9SPHI</name>
<dbReference type="PROSITE" id="PS00470">
    <property type="entry name" value="IDH_IMDH"/>
    <property type="match status" value="1"/>
</dbReference>
<feature type="binding site" evidence="14">
    <location>
        <position position="142"/>
    </location>
    <ligand>
        <name>substrate</name>
    </ligand>
</feature>
<dbReference type="InterPro" id="IPR004429">
    <property type="entry name" value="Isopropylmalate_DH"/>
</dbReference>
<dbReference type="AlphaFoldDB" id="A0A4R2HLB8"/>
<comment type="subunit">
    <text evidence="5 14 15">Homodimer.</text>
</comment>
<keyword evidence="14" id="KW-0963">Cytoplasm</keyword>
<keyword evidence="6 14" id="KW-0432">Leucine biosynthesis</keyword>
<keyword evidence="7 14" id="KW-0028">Amino-acid biosynthesis</keyword>
<comment type="function">
    <text evidence="14 15">Catalyzes the oxidation of 3-carboxy-2-hydroxy-4-methylpentanoate (3-isopropylmalate) to 3-carboxy-4-methyl-2-oxopentanoate. The product decarboxylates to 4-methyl-2 oxopentanoate.</text>
</comment>
<evidence type="ECO:0000313" key="18">
    <source>
        <dbReference type="Proteomes" id="UP000295684"/>
    </source>
</evidence>
<protein>
    <recommendedName>
        <fullName evidence="14">3-isopropylmalate dehydrogenase</fullName>
        <ecNumber evidence="14">1.1.1.85</ecNumber>
    </recommendedName>
    <alternativeName>
        <fullName evidence="14">3-IPM-DH</fullName>
    </alternativeName>
    <alternativeName>
        <fullName evidence="14">Beta-IPM dehydrogenase</fullName>
        <shortName evidence="14">IMDH</shortName>
    </alternativeName>
</protein>
<evidence type="ECO:0000256" key="9">
    <source>
        <dbReference type="ARBA" id="ARBA00022842"/>
    </source>
</evidence>
<keyword evidence="11 14" id="KW-0520">NAD</keyword>
<keyword evidence="12 14" id="KW-0464">Manganese</keyword>
<keyword evidence="9 14" id="KW-0460">Magnesium</keyword>
<dbReference type="InterPro" id="IPR024084">
    <property type="entry name" value="IsoPropMal-DH-like_dom"/>
</dbReference>
<feature type="binding site" evidence="14">
    <location>
        <position position="228"/>
    </location>
    <ligand>
        <name>Mg(2+)</name>
        <dbReference type="ChEBI" id="CHEBI:18420"/>
    </ligand>
</feature>
<proteinExistence type="inferred from homology"/>
<evidence type="ECO:0000256" key="4">
    <source>
        <dbReference type="ARBA" id="ARBA00008319"/>
    </source>
</evidence>
<dbReference type="GO" id="GO:0009098">
    <property type="term" value="P:L-leucine biosynthetic process"/>
    <property type="evidence" value="ECO:0007669"/>
    <property type="project" value="UniProtKB-UniRule"/>
</dbReference>
<feature type="binding site" evidence="14">
    <location>
        <position position="252"/>
    </location>
    <ligand>
        <name>Mg(2+)</name>
        <dbReference type="ChEBI" id="CHEBI:18420"/>
    </ligand>
</feature>
<keyword evidence="8 14" id="KW-0479">Metal-binding</keyword>